<comment type="caution">
    <text evidence="2">The sequence shown here is derived from an EMBL/GenBank/DDBJ whole genome shotgun (WGS) entry which is preliminary data.</text>
</comment>
<gene>
    <name evidence="2" type="ORF">CfE428DRAFT_6435</name>
</gene>
<keyword evidence="1" id="KW-0472">Membrane</keyword>
<dbReference type="eggNOG" id="ENOG5032UJW">
    <property type="taxonomic scope" value="Bacteria"/>
</dbReference>
<organism evidence="2 3">
    <name type="scientific">Chthoniobacter flavus Ellin428</name>
    <dbReference type="NCBI Taxonomy" id="497964"/>
    <lineage>
        <taxon>Bacteria</taxon>
        <taxon>Pseudomonadati</taxon>
        <taxon>Verrucomicrobiota</taxon>
        <taxon>Spartobacteria</taxon>
        <taxon>Chthoniobacterales</taxon>
        <taxon>Chthoniobacteraceae</taxon>
        <taxon>Chthoniobacter</taxon>
    </lineage>
</organism>
<feature type="transmembrane region" description="Helical" evidence="1">
    <location>
        <begin position="167"/>
        <end position="185"/>
    </location>
</feature>
<evidence type="ECO:0000313" key="2">
    <source>
        <dbReference type="EMBL" id="EDY16041.1"/>
    </source>
</evidence>
<dbReference type="Proteomes" id="UP000005824">
    <property type="component" value="Unassembled WGS sequence"/>
</dbReference>
<evidence type="ECO:0000256" key="1">
    <source>
        <dbReference type="SAM" id="Phobius"/>
    </source>
</evidence>
<dbReference type="STRING" id="497964.CfE428DRAFT_6435"/>
<protein>
    <submittedName>
        <fullName evidence="2">Uncharacterized protein</fullName>
    </submittedName>
</protein>
<evidence type="ECO:0000313" key="3">
    <source>
        <dbReference type="Proteomes" id="UP000005824"/>
    </source>
</evidence>
<reference evidence="2 3" key="1">
    <citation type="journal article" date="2011" name="J. Bacteriol.">
        <title>Genome sequence of Chthoniobacter flavus Ellin428, an aerobic heterotrophic soil bacterium.</title>
        <authorList>
            <person name="Kant R."/>
            <person name="van Passel M.W."/>
            <person name="Palva A."/>
            <person name="Lucas S."/>
            <person name="Lapidus A."/>
            <person name="Glavina Del Rio T."/>
            <person name="Dalin E."/>
            <person name="Tice H."/>
            <person name="Bruce D."/>
            <person name="Goodwin L."/>
            <person name="Pitluck S."/>
            <person name="Larimer F.W."/>
            <person name="Land M.L."/>
            <person name="Hauser L."/>
            <person name="Sangwan P."/>
            <person name="de Vos W.M."/>
            <person name="Janssen P.H."/>
            <person name="Smidt H."/>
        </authorList>
    </citation>
    <scope>NUCLEOTIDE SEQUENCE [LARGE SCALE GENOMIC DNA]</scope>
    <source>
        <strain evidence="2 3">Ellin428</strain>
    </source>
</reference>
<sequence length="189" mass="21280">MNAAAAQPGMIAGHPLEDWNSAYAVVDRYLEALRVRNRLLRGQLVSQILDRAIQRAGVESQSSTVALACEELDRLVTEWFAAVLDEPLSPGNNLLSSRGRLALLLADMPGKWQDQFLRPAPWPEEFVRAMRESFFRAGPDFQFSQMNPRPIDLGPITTLTNLGNIPYFRMLIAWLGFGLLLVIVFRMTH</sequence>
<dbReference type="InParanoid" id="B4DBZ4"/>
<keyword evidence="1" id="KW-0812">Transmembrane</keyword>
<dbReference type="EMBL" id="ABVL01000042">
    <property type="protein sequence ID" value="EDY16041.1"/>
    <property type="molecule type" value="Genomic_DNA"/>
</dbReference>
<keyword evidence="3" id="KW-1185">Reference proteome</keyword>
<dbReference type="RefSeq" id="WP_006983752.1">
    <property type="nucleotide sequence ID" value="NZ_ABVL01000042.1"/>
</dbReference>
<accession>B4DBZ4</accession>
<proteinExistence type="predicted"/>
<name>B4DBZ4_9BACT</name>
<keyword evidence="1" id="KW-1133">Transmembrane helix</keyword>
<dbReference type="AlphaFoldDB" id="B4DBZ4"/>